<evidence type="ECO:0000313" key="3">
    <source>
        <dbReference type="EMBL" id="TPX43155.1"/>
    </source>
</evidence>
<proteinExistence type="predicted"/>
<dbReference type="Proteomes" id="UP000320475">
    <property type="component" value="Unassembled WGS sequence"/>
</dbReference>
<dbReference type="Proteomes" id="UP000317494">
    <property type="component" value="Unassembled WGS sequence"/>
</dbReference>
<dbReference type="InterPro" id="IPR009057">
    <property type="entry name" value="Homeodomain-like_sf"/>
</dbReference>
<dbReference type="PROSITE" id="PS50090">
    <property type="entry name" value="MYB_LIKE"/>
    <property type="match status" value="1"/>
</dbReference>
<comment type="caution">
    <text evidence="3">The sequence shown here is derived from an EMBL/GenBank/DDBJ whole genome shotgun (WGS) entry which is preliminary data.</text>
</comment>
<dbReference type="Gene3D" id="1.10.10.60">
    <property type="entry name" value="Homeodomain-like"/>
    <property type="match status" value="1"/>
</dbReference>
<feature type="compositionally biased region" description="Polar residues" evidence="1">
    <location>
        <begin position="287"/>
        <end position="301"/>
    </location>
</feature>
<dbReference type="VEuPathDB" id="FungiDB:SeMB42_g01987"/>
<feature type="region of interest" description="Disordered" evidence="1">
    <location>
        <begin position="285"/>
        <end position="320"/>
    </location>
</feature>
<gene>
    <name evidence="3" type="ORF">SeLEV6574_g05216</name>
    <name evidence="4" type="ORF">SeMB42_g01987</name>
</gene>
<dbReference type="InterPro" id="IPR001005">
    <property type="entry name" value="SANT/Myb"/>
</dbReference>
<organism evidence="3 6">
    <name type="scientific">Synchytrium endobioticum</name>
    <dbReference type="NCBI Taxonomy" id="286115"/>
    <lineage>
        <taxon>Eukaryota</taxon>
        <taxon>Fungi</taxon>
        <taxon>Fungi incertae sedis</taxon>
        <taxon>Chytridiomycota</taxon>
        <taxon>Chytridiomycota incertae sedis</taxon>
        <taxon>Chytridiomycetes</taxon>
        <taxon>Synchytriales</taxon>
        <taxon>Synchytriaceae</taxon>
        <taxon>Synchytrium</taxon>
    </lineage>
</organism>
<dbReference type="AlphaFoldDB" id="A0A507CVJ6"/>
<dbReference type="CDD" id="cd00167">
    <property type="entry name" value="SANT"/>
    <property type="match status" value="1"/>
</dbReference>
<dbReference type="SUPFAM" id="SSF46689">
    <property type="entry name" value="Homeodomain-like"/>
    <property type="match status" value="1"/>
</dbReference>
<feature type="region of interest" description="Disordered" evidence="1">
    <location>
        <begin position="145"/>
        <end position="244"/>
    </location>
</feature>
<reference evidence="5 6" key="1">
    <citation type="journal article" date="2019" name="Sci. Rep.">
        <title>Comparative genomics of chytrid fungi reveal insights into the obligate biotrophic and pathogenic lifestyle of Synchytrium endobioticum.</title>
        <authorList>
            <person name="van de Vossenberg B.T.L.H."/>
            <person name="Warris S."/>
            <person name="Nguyen H.D.T."/>
            <person name="van Gent-Pelzer M.P.E."/>
            <person name="Joly D.L."/>
            <person name="van de Geest H.C."/>
            <person name="Bonants P.J.M."/>
            <person name="Smith D.S."/>
            <person name="Levesque C.A."/>
            <person name="van der Lee T.A.J."/>
        </authorList>
    </citation>
    <scope>NUCLEOTIDE SEQUENCE [LARGE SCALE GENOMIC DNA]</scope>
    <source>
        <strain evidence="3 6">LEV6574</strain>
        <strain evidence="4 5">MB42</strain>
    </source>
</reference>
<evidence type="ECO:0000313" key="6">
    <source>
        <dbReference type="Proteomes" id="UP000320475"/>
    </source>
</evidence>
<evidence type="ECO:0000259" key="2">
    <source>
        <dbReference type="PROSITE" id="PS50090"/>
    </source>
</evidence>
<evidence type="ECO:0000313" key="4">
    <source>
        <dbReference type="EMBL" id="TPX51214.1"/>
    </source>
</evidence>
<accession>A0A507CVJ6</accession>
<name>A0A507CVJ6_9FUNG</name>
<dbReference type="EMBL" id="QEAN01000057">
    <property type="protein sequence ID" value="TPX51214.1"/>
    <property type="molecule type" value="Genomic_DNA"/>
</dbReference>
<evidence type="ECO:0000256" key="1">
    <source>
        <dbReference type="SAM" id="MobiDB-lite"/>
    </source>
</evidence>
<feature type="compositionally biased region" description="Polar residues" evidence="1">
    <location>
        <begin position="31"/>
        <end position="46"/>
    </location>
</feature>
<feature type="domain" description="Myb-like" evidence="2">
    <location>
        <begin position="346"/>
        <end position="405"/>
    </location>
</feature>
<feature type="compositionally biased region" description="Basic and acidic residues" evidence="1">
    <location>
        <begin position="196"/>
        <end position="217"/>
    </location>
</feature>
<feature type="compositionally biased region" description="Basic and acidic residues" evidence="1">
    <location>
        <begin position="1"/>
        <end position="10"/>
    </location>
</feature>
<feature type="compositionally biased region" description="Polar residues" evidence="1">
    <location>
        <begin position="54"/>
        <end position="67"/>
    </location>
</feature>
<feature type="region of interest" description="Disordered" evidence="1">
    <location>
        <begin position="1"/>
        <end position="93"/>
    </location>
</feature>
<sequence length="412" mass="44502">MQQVTEDHVNKIVIRKKIRPAALEPGATAASPANSNQPRSAVSSPSRALFTDLPTANGTSASKSQHQPAISPASPPCPASQNTTIQASNKRAPDDVIFKLPAVKKPRQNDQPKDVLTMLNSTYKGAAWILVSLDDLIQGEEIEEERGGLPQEGEYPRIPPPPSNNNRTASSKIQFPQHLLKPRAGLSPCDSNLTRENTRDSNLQRDYRDSSRNDDAHVSQNTQQPPPTLGSRSSSPPLHPRQLSDQFNEFPAPIILDPPHKVPSPLLILAPTPSQSQTAVINLGQRPCSTSSNNMSIPTTQSLPSSLRSAPPASSMSPTTASTHLAATLGLPAAQRPLYKPTTSYHSKIQPSQWSFLDDARLLASLRSLGVPTSSSSSGLTWNDIANQVGNRSGAACQFRFYGWMNGRLEPH</sequence>
<dbReference type="EMBL" id="QEAM01000237">
    <property type="protein sequence ID" value="TPX43155.1"/>
    <property type="molecule type" value="Genomic_DNA"/>
</dbReference>
<evidence type="ECO:0000313" key="5">
    <source>
        <dbReference type="Proteomes" id="UP000317494"/>
    </source>
</evidence>
<feature type="compositionally biased region" description="Low complexity" evidence="1">
    <location>
        <begin position="302"/>
        <end position="320"/>
    </location>
</feature>
<keyword evidence="5" id="KW-1185">Reference proteome</keyword>
<protein>
    <recommendedName>
        <fullName evidence="2">Myb-like domain-containing protein</fullName>
    </recommendedName>
</protein>